<keyword evidence="1" id="KW-1133">Transmembrane helix</keyword>
<evidence type="ECO:0000313" key="2">
    <source>
        <dbReference type="EMBL" id="SVC72533.1"/>
    </source>
</evidence>
<evidence type="ECO:0000256" key="1">
    <source>
        <dbReference type="SAM" id="Phobius"/>
    </source>
</evidence>
<proteinExistence type="predicted"/>
<keyword evidence="1" id="KW-0812">Transmembrane</keyword>
<dbReference type="EMBL" id="UINC01107281">
    <property type="protein sequence ID" value="SVC72533.1"/>
    <property type="molecule type" value="Genomic_DNA"/>
</dbReference>
<accession>A0A382PGM6</accession>
<gene>
    <name evidence="2" type="ORF">METZ01_LOCUS325387</name>
</gene>
<reference evidence="2" key="1">
    <citation type="submission" date="2018-05" db="EMBL/GenBank/DDBJ databases">
        <authorList>
            <person name="Lanie J.A."/>
            <person name="Ng W.-L."/>
            <person name="Kazmierczak K.M."/>
            <person name="Andrzejewski T.M."/>
            <person name="Davidsen T.M."/>
            <person name="Wayne K.J."/>
            <person name="Tettelin H."/>
            <person name="Glass J.I."/>
            <person name="Rusch D."/>
            <person name="Podicherti R."/>
            <person name="Tsui H.-C.T."/>
            <person name="Winkler M.E."/>
        </authorList>
    </citation>
    <scope>NUCLEOTIDE SEQUENCE</scope>
</reference>
<sequence>IFSLVLQVYALPAVFVTGGVIMLAMAWFARHIPRRL</sequence>
<dbReference type="AlphaFoldDB" id="A0A382PGM6"/>
<feature type="transmembrane region" description="Helical" evidence="1">
    <location>
        <begin position="6"/>
        <end position="29"/>
    </location>
</feature>
<feature type="non-terminal residue" evidence="2">
    <location>
        <position position="1"/>
    </location>
</feature>
<protein>
    <submittedName>
        <fullName evidence="2">Uncharacterized protein</fullName>
    </submittedName>
</protein>
<organism evidence="2">
    <name type="scientific">marine metagenome</name>
    <dbReference type="NCBI Taxonomy" id="408172"/>
    <lineage>
        <taxon>unclassified sequences</taxon>
        <taxon>metagenomes</taxon>
        <taxon>ecological metagenomes</taxon>
    </lineage>
</organism>
<keyword evidence="1" id="KW-0472">Membrane</keyword>
<name>A0A382PGM6_9ZZZZ</name>